<organism evidence="3 4">
    <name type="scientific">Paenibacillus oryzisoli</name>
    <dbReference type="NCBI Taxonomy" id="1850517"/>
    <lineage>
        <taxon>Bacteria</taxon>
        <taxon>Bacillati</taxon>
        <taxon>Bacillota</taxon>
        <taxon>Bacilli</taxon>
        <taxon>Bacillales</taxon>
        <taxon>Paenibacillaceae</taxon>
        <taxon>Paenibacillus</taxon>
    </lineage>
</organism>
<dbReference type="InterPro" id="IPR032109">
    <property type="entry name" value="Big_3_5"/>
</dbReference>
<dbReference type="PROSITE" id="PS50012">
    <property type="entry name" value="RCC1_3"/>
    <property type="match status" value="3"/>
</dbReference>
<dbReference type="RefSeq" id="WP_068664366.1">
    <property type="nucleotide sequence ID" value="NZ_LYPB01000065.1"/>
</dbReference>
<dbReference type="GO" id="GO:0005085">
    <property type="term" value="F:guanyl-nucleotide exchange factor activity"/>
    <property type="evidence" value="ECO:0007669"/>
    <property type="project" value="TreeGrafter"/>
</dbReference>
<dbReference type="PANTHER" id="PTHR45982">
    <property type="entry name" value="REGULATOR OF CHROMOSOME CONDENSATION"/>
    <property type="match status" value="1"/>
</dbReference>
<dbReference type="PANTHER" id="PTHR45982:SF1">
    <property type="entry name" value="REGULATOR OF CHROMOSOME CONDENSATION"/>
    <property type="match status" value="1"/>
</dbReference>
<feature type="non-terminal residue" evidence="3">
    <location>
        <position position="1244"/>
    </location>
</feature>
<dbReference type="SUPFAM" id="SSF50985">
    <property type="entry name" value="RCC1/BLIP-II"/>
    <property type="match status" value="1"/>
</dbReference>
<dbReference type="PRINTS" id="PR00633">
    <property type="entry name" value="RCCNDNSATION"/>
</dbReference>
<accession>A0A198ABL6</accession>
<dbReference type="STRING" id="1850517.A8708_00045"/>
<feature type="signal peptide" evidence="1">
    <location>
        <begin position="1"/>
        <end position="33"/>
    </location>
</feature>
<proteinExistence type="predicted"/>
<evidence type="ECO:0000256" key="1">
    <source>
        <dbReference type="SAM" id="SignalP"/>
    </source>
</evidence>
<dbReference type="AlphaFoldDB" id="A0A198ABL6"/>
<dbReference type="GO" id="GO:0005737">
    <property type="term" value="C:cytoplasm"/>
    <property type="evidence" value="ECO:0007669"/>
    <property type="project" value="TreeGrafter"/>
</dbReference>
<dbReference type="Pfam" id="PF00415">
    <property type="entry name" value="RCC1"/>
    <property type="match status" value="3"/>
</dbReference>
<name>A0A198ABL6_9BACL</name>
<evidence type="ECO:0000313" key="3">
    <source>
        <dbReference type="EMBL" id="OAS18363.1"/>
    </source>
</evidence>
<dbReference type="Gene3D" id="2.130.10.30">
    <property type="entry name" value="Regulator of chromosome condensation 1/beta-lactamase-inhibitor protein II"/>
    <property type="match status" value="2"/>
</dbReference>
<dbReference type="Proteomes" id="UP000078454">
    <property type="component" value="Unassembled WGS sequence"/>
</dbReference>
<gene>
    <name evidence="3" type="ORF">A8708_00045</name>
</gene>
<dbReference type="EMBL" id="LYPB01000065">
    <property type="protein sequence ID" value="OAS18363.1"/>
    <property type="molecule type" value="Genomic_DNA"/>
</dbReference>
<comment type="caution">
    <text evidence="3">The sequence shown here is derived from an EMBL/GenBank/DDBJ whole genome shotgun (WGS) entry which is preliminary data.</text>
</comment>
<dbReference type="InterPro" id="IPR051553">
    <property type="entry name" value="Ran_GTPase-activating"/>
</dbReference>
<evidence type="ECO:0000313" key="4">
    <source>
        <dbReference type="Proteomes" id="UP000078454"/>
    </source>
</evidence>
<protein>
    <recommendedName>
        <fullName evidence="2">Bacterial Ig-like domain-containing protein</fullName>
    </recommendedName>
</protein>
<dbReference type="InterPro" id="IPR000408">
    <property type="entry name" value="Reg_chr_condens"/>
</dbReference>
<keyword evidence="1" id="KW-0732">Signal</keyword>
<dbReference type="Pfam" id="PF16640">
    <property type="entry name" value="Big_3_5"/>
    <property type="match status" value="1"/>
</dbReference>
<sequence>MKKSTFLAKKTLILLLTFIFVAGPLFIADQAHAASTRFTSISSQQNSSLALDSNQEIWAWGTNDSGQFGNGTTNASSTPIKVEVLDGGTPVKFLQVSRGWTHSLALDINGQLWSTGRDGSGELGNGTLGDSLSWNKLTIMDGAAIASFTKIAALRYTSYALDRNGAIWSWGSRTDTADPQVPVKKSITNNAVPVIFKELAADNSSVLAIDSFDHLWNIFLAGVTEEKLNPMDGGVEAEFQSLAVGYGAGVGSIHQNLALDKNGDIWTWGGDDTGQLGDGPTITPERWIPEKLTVMDSGNRVRFSQVSAGAKQVLALDESGNMWAWGNNNTGQLGNNSTTNLSVPTKVTLLDDNGNPFHLSSVEAGYGQSFGLDSNGQIWAWGYQLQSVPTKLKFAPSVLLSPSKSSLAYGESVTLTASVTGDLAVPSGSVSFKDGSTSLSSVPLSAGTAQLLVPSLSAGSHQLTASFEGNVEYVDQTSNQITVTVAANPTKAITAFSFASPSATGTVNETNKTIAVTVPHGTNVTALVPTIAHSGASISPASGTAQNFTNPVTYTVTAADGSTQVYTVTVTVAANPAKAITAFSFASPSATGTVNETNKTVAVTVPYGTNVTALVPTIAHSGASISPASGTAQNFTNPVTYTVTAANGSTQVYTVTVTVAANPAKAITAFSFASPSATGTVNETNKTVAVTVPYGTNVTALVPTIAHSGASISPASGAAQNFTSPVTYTVTAADGSTQAYTVTVTVAANPAKAITAFSFASPSATGTVNETNKTVAVTVPYGTNVTALVPTIAHSGASISPASGAAQNFTSPVTYTVTAADGSTQAYTVTVTVAANPAKAITAFSFASPSATGTVNETNKTVAVTVPYGTNVTALVPTIAHSGASISPASGAAQNFTSPVTYTVTAADGSTQAYTVTVTVAANPAKAITAFSFASPSATGTVNETNKTVAVTVPHGTNVTALVPTIAHSGASISPASGAAQNFTNPVTYTVTAANGTTQVYTVTVTVAANPAKAITAFSFASPSATGTVSETNKTIAVTVPHGTNVTALVPTIAHSGASISPTSGTAQNFTNPVTYTVTAADGSTQVYTVTVTVAANPAKAITAFSFASPAATGTVNETNKTIAVTVPHGTNVTVLEPTITHSGASISPVSGTAQNFTNPVTYTVTAANGSTQVYTVTVTVAASPAKAITAFSFANPSATGTVNESNKTIAVTVPHGTNVTALVPTIAHSGASISPTSGTAQNF</sequence>
<dbReference type="Gene3D" id="2.60.40.2340">
    <property type="match status" value="9"/>
</dbReference>
<dbReference type="InterPro" id="IPR009091">
    <property type="entry name" value="RCC1/BLIP-II"/>
</dbReference>
<keyword evidence="4" id="KW-1185">Reference proteome</keyword>
<dbReference type="OrthoDB" id="7012117at2"/>
<reference evidence="3 4" key="1">
    <citation type="submission" date="2016-05" db="EMBL/GenBank/DDBJ databases">
        <title>Paenibacillus sp. 1ZS3-15 nov., isolated from the rhizosphere soil.</title>
        <authorList>
            <person name="Zhang X.X."/>
            <person name="Zhang J."/>
        </authorList>
    </citation>
    <scope>NUCLEOTIDE SEQUENCE [LARGE SCALE GENOMIC DNA]</scope>
    <source>
        <strain evidence="3 4">1ZS3-15</strain>
    </source>
</reference>
<feature type="chain" id="PRO_5008277969" description="Bacterial Ig-like domain-containing protein" evidence="1">
    <location>
        <begin position="34"/>
        <end position="1244"/>
    </location>
</feature>
<feature type="domain" description="Bacterial Ig-like" evidence="2">
    <location>
        <begin position="401"/>
        <end position="486"/>
    </location>
</feature>
<evidence type="ECO:0000259" key="2">
    <source>
        <dbReference type="Pfam" id="PF16640"/>
    </source>
</evidence>